<keyword evidence="4 5" id="KW-0472">Membrane</keyword>
<gene>
    <name evidence="6" type="ORF">D4A47_08025</name>
</gene>
<keyword evidence="3 5" id="KW-1133">Transmembrane helix</keyword>
<dbReference type="CDD" id="cd01044">
    <property type="entry name" value="Ferritin_CCC1_N"/>
    <property type="match status" value="1"/>
</dbReference>
<evidence type="ECO:0000256" key="2">
    <source>
        <dbReference type="ARBA" id="ARBA00022692"/>
    </source>
</evidence>
<evidence type="ECO:0000313" key="6">
    <source>
        <dbReference type="EMBL" id="RLL10830.1"/>
    </source>
</evidence>
<protein>
    <submittedName>
        <fullName evidence="6">Rubrerythrin family protein</fullName>
    </submittedName>
</protein>
<name>A0A498CMF6_9FIRM</name>
<dbReference type="GO" id="GO:0012505">
    <property type="term" value="C:endomembrane system"/>
    <property type="evidence" value="ECO:0007669"/>
    <property type="project" value="UniProtKB-SubCell"/>
</dbReference>
<dbReference type="SUPFAM" id="SSF47240">
    <property type="entry name" value="Ferritin-like"/>
    <property type="match status" value="1"/>
</dbReference>
<evidence type="ECO:0000256" key="4">
    <source>
        <dbReference type="ARBA" id="ARBA00023136"/>
    </source>
</evidence>
<comment type="subcellular location">
    <subcellularLocation>
        <location evidence="1">Endomembrane system</location>
        <topology evidence="1">Multi-pass membrane protein</topology>
    </subcellularLocation>
</comment>
<reference evidence="6 7" key="1">
    <citation type="submission" date="2018-10" db="EMBL/GenBank/DDBJ databases">
        <title>Anaerotruncus faecis sp. nov., isolated from human feces.</title>
        <authorList>
            <person name="Wang Y.-J."/>
        </authorList>
    </citation>
    <scope>NUCLEOTIDE SEQUENCE [LARGE SCALE GENOMIC DNA]</scope>
    <source>
        <strain evidence="6 7">22A2-44</strain>
    </source>
</reference>
<dbReference type="GO" id="GO:0030026">
    <property type="term" value="P:intracellular manganese ion homeostasis"/>
    <property type="evidence" value="ECO:0007669"/>
    <property type="project" value="InterPro"/>
</dbReference>
<dbReference type="AlphaFoldDB" id="A0A498CMF6"/>
<accession>A0A498CMF6</accession>
<dbReference type="Proteomes" id="UP000276301">
    <property type="component" value="Unassembled WGS sequence"/>
</dbReference>
<evidence type="ECO:0000256" key="1">
    <source>
        <dbReference type="ARBA" id="ARBA00004127"/>
    </source>
</evidence>
<comment type="caution">
    <text evidence="6">The sequence shown here is derived from an EMBL/GenBank/DDBJ whole genome shotgun (WGS) entry which is preliminary data.</text>
</comment>
<feature type="transmembrane region" description="Helical" evidence="5">
    <location>
        <begin position="172"/>
        <end position="196"/>
    </location>
</feature>
<feature type="transmembrane region" description="Helical" evidence="5">
    <location>
        <begin position="208"/>
        <end position="228"/>
    </location>
</feature>
<dbReference type="CDD" id="cd02431">
    <property type="entry name" value="Ferritin_CCC1_C"/>
    <property type="match status" value="1"/>
</dbReference>
<keyword evidence="7" id="KW-1185">Reference proteome</keyword>
<evidence type="ECO:0000256" key="3">
    <source>
        <dbReference type="ARBA" id="ARBA00022989"/>
    </source>
</evidence>
<proteinExistence type="predicted"/>
<dbReference type="PANTHER" id="PTHR31851">
    <property type="entry name" value="FE(2+)/MN(2+) TRANSPORTER PCL1"/>
    <property type="match status" value="1"/>
</dbReference>
<organism evidence="6 7">
    <name type="scientific">Anaerotruncus massiliensis</name>
    <name type="common">ex Liu et al. 2021</name>
    <dbReference type="NCBI Taxonomy" id="2321404"/>
    <lineage>
        <taxon>Bacteria</taxon>
        <taxon>Bacillati</taxon>
        <taxon>Bacillota</taxon>
        <taxon>Clostridia</taxon>
        <taxon>Eubacteriales</taxon>
        <taxon>Oscillospiraceae</taxon>
        <taxon>Anaerotruncus</taxon>
    </lineage>
</organism>
<evidence type="ECO:0000256" key="5">
    <source>
        <dbReference type="SAM" id="Phobius"/>
    </source>
</evidence>
<keyword evidence="2 5" id="KW-0812">Transmembrane</keyword>
<dbReference type="GO" id="GO:0005384">
    <property type="term" value="F:manganese ion transmembrane transporter activity"/>
    <property type="evidence" value="ECO:0007669"/>
    <property type="project" value="InterPro"/>
</dbReference>
<dbReference type="EMBL" id="RCHT01000012">
    <property type="protein sequence ID" value="RLL10830.1"/>
    <property type="molecule type" value="Genomic_DNA"/>
</dbReference>
<dbReference type="Pfam" id="PF01988">
    <property type="entry name" value="VIT1"/>
    <property type="match status" value="1"/>
</dbReference>
<evidence type="ECO:0000313" key="7">
    <source>
        <dbReference type="Proteomes" id="UP000276301"/>
    </source>
</evidence>
<feature type="transmembrane region" description="Helical" evidence="5">
    <location>
        <begin position="234"/>
        <end position="256"/>
    </location>
</feature>
<dbReference type="InterPro" id="IPR039376">
    <property type="entry name" value="Ferritin_CCC1_N"/>
</dbReference>
<dbReference type="InterPro" id="IPR008217">
    <property type="entry name" value="Ccc1_fam"/>
</dbReference>
<sequence>MEKERDTQISQKALAAIRLMQQTEITEYATYKAIASRLKDGKNKQVLNRLAEEELVHCNIWKKYTGEEMKPQGLKVWWRKLLARVLGFTFTIKLMENREDVAQHDYAALVAEVPESAEVMAQEDAHERALMDLLDEERLQYVGSMVLGLNDALVELTGTLAGLTLAMQNTRIIALSGLITGISATLSMASSEFLSAKSEGRKDALKSCVYTGIAYLVTVALLILPYLLFPPKGYLFALGTMLAVVVLIIVIFNYYIAVAKDLPFKRRFAEMACISLGVAALSFVVGLLVKMWLGVDV</sequence>
<dbReference type="InterPro" id="IPR009078">
    <property type="entry name" value="Ferritin-like_SF"/>
</dbReference>
<feature type="transmembrane region" description="Helical" evidence="5">
    <location>
        <begin position="268"/>
        <end position="293"/>
    </location>
</feature>